<organism evidence="2 3">
    <name type="scientific">Candidatus Iainarchaeum sp</name>
    <dbReference type="NCBI Taxonomy" id="3101447"/>
    <lineage>
        <taxon>Archaea</taxon>
        <taxon>Candidatus Iainarchaeota</taxon>
        <taxon>Candidatus Iainarchaeia</taxon>
        <taxon>Candidatus Iainarchaeales</taxon>
        <taxon>Candidatus Iainarchaeaceae</taxon>
        <taxon>Candidatus Iainarchaeum</taxon>
    </lineage>
</organism>
<comment type="caution">
    <text evidence="2">The sequence shown here is derived from an EMBL/GenBank/DDBJ whole genome shotgun (WGS) entry which is preliminary data.</text>
</comment>
<dbReference type="AlphaFoldDB" id="A0A7J4IW68"/>
<feature type="compositionally biased region" description="Basic residues" evidence="1">
    <location>
        <begin position="1"/>
        <end position="13"/>
    </location>
</feature>
<dbReference type="EMBL" id="DUFG01000007">
    <property type="protein sequence ID" value="HIH07967.1"/>
    <property type="molecule type" value="Genomic_DNA"/>
</dbReference>
<gene>
    <name evidence="2" type="ORF">HA237_01205</name>
</gene>
<dbReference type="Proteomes" id="UP000577419">
    <property type="component" value="Unassembled WGS sequence"/>
</dbReference>
<accession>A0A7J4IW68</accession>
<evidence type="ECO:0000256" key="1">
    <source>
        <dbReference type="SAM" id="MobiDB-lite"/>
    </source>
</evidence>
<reference evidence="3" key="1">
    <citation type="journal article" date="2020" name="bioRxiv">
        <title>A rank-normalized archaeal taxonomy based on genome phylogeny resolves widespread incomplete and uneven classifications.</title>
        <authorList>
            <person name="Rinke C."/>
            <person name="Chuvochina M."/>
            <person name="Mussig A.J."/>
            <person name="Chaumeil P.-A."/>
            <person name="Waite D.W."/>
            <person name="Whitman W.B."/>
            <person name="Parks D.H."/>
            <person name="Hugenholtz P."/>
        </authorList>
    </citation>
    <scope>NUCLEOTIDE SEQUENCE [LARGE SCALE GENOMIC DNA]</scope>
</reference>
<protein>
    <submittedName>
        <fullName evidence="2">Uncharacterized protein</fullName>
    </submittedName>
</protein>
<sequence>MGKRRHLARKVMGRGKIPPREKTAAELGPSQKELAEIRKRIQRIPFEGLGNHIREQRRFMREFPINENLKQKILAEIILIEEAAERRVIKARKKRKVEQMCMELNLKRPGITRERLELLFRNFDRHLSRRGTIETFQI</sequence>
<evidence type="ECO:0000313" key="2">
    <source>
        <dbReference type="EMBL" id="HIH07967.1"/>
    </source>
</evidence>
<proteinExistence type="predicted"/>
<evidence type="ECO:0000313" key="3">
    <source>
        <dbReference type="Proteomes" id="UP000577419"/>
    </source>
</evidence>
<feature type="region of interest" description="Disordered" evidence="1">
    <location>
        <begin position="1"/>
        <end position="31"/>
    </location>
</feature>
<name>A0A7J4IW68_9ARCH</name>